<dbReference type="RefSeq" id="WP_184079188.1">
    <property type="nucleotide sequence ID" value="NZ_JACHDS010000001.1"/>
</dbReference>
<dbReference type="AlphaFoldDB" id="A0A7W9YMP8"/>
<gene>
    <name evidence="2" type="ORF">HNR23_004937</name>
</gene>
<feature type="chain" id="PRO_5038969613" evidence="1">
    <location>
        <begin position="21"/>
        <end position="137"/>
    </location>
</feature>
<protein>
    <submittedName>
        <fullName evidence="2">Uncharacterized protein</fullName>
    </submittedName>
</protein>
<keyword evidence="3" id="KW-1185">Reference proteome</keyword>
<reference evidence="2 3" key="1">
    <citation type="submission" date="2020-08" db="EMBL/GenBank/DDBJ databases">
        <title>Sequencing the genomes of 1000 actinobacteria strains.</title>
        <authorList>
            <person name="Klenk H.-P."/>
        </authorList>
    </citation>
    <scope>NUCLEOTIDE SEQUENCE [LARGE SCALE GENOMIC DNA]</scope>
    <source>
        <strain evidence="2 3">DSM 46659</strain>
    </source>
</reference>
<keyword evidence="1" id="KW-0732">Signal</keyword>
<evidence type="ECO:0000313" key="2">
    <source>
        <dbReference type="EMBL" id="MBB6174877.1"/>
    </source>
</evidence>
<evidence type="ECO:0000256" key="1">
    <source>
        <dbReference type="SAM" id="SignalP"/>
    </source>
</evidence>
<dbReference type="Proteomes" id="UP000546642">
    <property type="component" value="Unassembled WGS sequence"/>
</dbReference>
<proteinExistence type="predicted"/>
<dbReference type="EMBL" id="JACHDS010000001">
    <property type="protein sequence ID" value="MBB6174877.1"/>
    <property type="molecule type" value="Genomic_DNA"/>
</dbReference>
<accession>A0A7W9YMP8</accession>
<organism evidence="2 3">
    <name type="scientific">Nocardiopsis mwathae</name>
    <dbReference type="NCBI Taxonomy" id="1472723"/>
    <lineage>
        <taxon>Bacteria</taxon>
        <taxon>Bacillati</taxon>
        <taxon>Actinomycetota</taxon>
        <taxon>Actinomycetes</taxon>
        <taxon>Streptosporangiales</taxon>
        <taxon>Nocardiopsidaceae</taxon>
        <taxon>Nocardiopsis</taxon>
    </lineage>
</organism>
<sequence>MARLARLLGAATAAFGAATAARPEIIARPLGLAEDDGTVSPRTRLLIELIGFRDVAVGTGMVLAPRGAPLRWLIAARTVSDLGDAYFLGRSLPTPASRALGAAMAGGWAVLCAASAATAGRRAPRGESGVPVRPGPS</sequence>
<feature type="signal peptide" evidence="1">
    <location>
        <begin position="1"/>
        <end position="20"/>
    </location>
</feature>
<name>A0A7W9YMP8_9ACTN</name>
<evidence type="ECO:0000313" key="3">
    <source>
        <dbReference type="Proteomes" id="UP000546642"/>
    </source>
</evidence>
<comment type="caution">
    <text evidence="2">The sequence shown here is derived from an EMBL/GenBank/DDBJ whole genome shotgun (WGS) entry which is preliminary data.</text>
</comment>